<dbReference type="Proteomes" id="UP001304970">
    <property type="component" value="Chromosome"/>
</dbReference>
<comment type="subunit">
    <text evidence="6 12">Homodimer.</text>
</comment>
<dbReference type="CDD" id="cd06223">
    <property type="entry name" value="PRTases_typeI"/>
    <property type="match status" value="1"/>
</dbReference>
<dbReference type="InterPro" id="IPR000836">
    <property type="entry name" value="PRTase_dom"/>
</dbReference>
<keyword evidence="11 12" id="KW-0660">Purine salvage</keyword>
<dbReference type="NCBIfam" id="NF002634">
    <property type="entry name" value="PRK02304.1-3"/>
    <property type="match status" value="1"/>
</dbReference>
<comment type="function">
    <text evidence="2 12">Catalyzes a salvage reaction resulting in the formation of AMP, that is energically less costly than de novo synthesis.</text>
</comment>
<dbReference type="EMBL" id="CP131061">
    <property type="protein sequence ID" value="WNY27001.1"/>
    <property type="molecule type" value="Genomic_DNA"/>
</dbReference>
<dbReference type="NCBIfam" id="NF002636">
    <property type="entry name" value="PRK02304.1-5"/>
    <property type="match status" value="1"/>
</dbReference>
<evidence type="ECO:0000256" key="6">
    <source>
        <dbReference type="ARBA" id="ARBA00011738"/>
    </source>
</evidence>
<comment type="pathway">
    <text evidence="4 12">Purine metabolism; AMP biosynthesis via salvage pathway; AMP from adenine: step 1/1.</text>
</comment>
<dbReference type="InterPro" id="IPR005764">
    <property type="entry name" value="Ade_phspho_trans"/>
</dbReference>
<comment type="subcellular location">
    <subcellularLocation>
        <location evidence="3 12">Cytoplasm</location>
    </subcellularLocation>
</comment>
<proteinExistence type="inferred from homology"/>
<reference evidence="14 15" key="1">
    <citation type="submission" date="2023-07" db="EMBL/GenBank/DDBJ databases">
        <title>Closed genome sequence of Methanosarcinaceae archaeon Am2.</title>
        <authorList>
            <person name="Poehlein A."/>
            <person name="Protasov E."/>
            <person name="Platt K."/>
            <person name="Reeh H."/>
            <person name="Daniel R."/>
            <person name="Brune A."/>
        </authorList>
    </citation>
    <scope>NUCLEOTIDE SEQUENCE [LARGE SCALE GENOMIC DNA]</scope>
    <source>
        <strain evidence="14 15">Am2</strain>
    </source>
</reference>
<gene>
    <name evidence="12 14" type="primary">apt</name>
    <name evidence="14" type="ORF">MsAm2_07840</name>
</gene>
<dbReference type="FunFam" id="3.40.50.2020:FF:000004">
    <property type="entry name" value="Adenine phosphoribosyltransferase"/>
    <property type="match status" value="1"/>
</dbReference>
<dbReference type="RefSeq" id="WP_338098469.1">
    <property type="nucleotide sequence ID" value="NZ_CP131061.1"/>
</dbReference>
<dbReference type="GO" id="GO:0006166">
    <property type="term" value="P:purine ribonucleoside salvage"/>
    <property type="evidence" value="ECO:0007669"/>
    <property type="project" value="UniProtKB-UniRule"/>
</dbReference>
<evidence type="ECO:0000256" key="1">
    <source>
        <dbReference type="ARBA" id="ARBA00000868"/>
    </source>
</evidence>
<dbReference type="GO" id="GO:0003999">
    <property type="term" value="F:adenine phosphoribosyltransferase activity"/>
    <property type="evidence" value="ECO:0007669"/>
    <property type="project" value="UniProtKB-UniRule"/>
</dbReference>
<dbReference type="GeneID" id="89228202"/>
<evidence type="ECO:0000256" key="2">
    <source>
        <dbReference type="ARBA" id="ARBA00003968"/>
    </source>
</evidence>
<dbReference type="GO" id="GO:0006168">
    <property type="term" value="P:adenine salvage"/>
    <property type="evidence" value="ECO:0007669"/>
    <property type="project" value="InterPro"/>
</dbReference>
<evidence type="ECO:0000256" key="8">
    <source>
        <dbReference type="ARBA" id="ARBA00022490"/>
    </source>
</evidence>
<keyword evidence="15" id="KW-1185">Reference proteome</keyword>
<evidence type="ECO:0000256" key="12">
    <source>
        <dbReference type="HAMAP-Rule" id="MF_00004"/>
    </source>
</evidence>
<evidence type="ECO:0000256" key="11">
    <source>
        <dbReference type="ARBA" id="ARBA00022726"/>
    </source>
</evidence>
<dbReference type="GO" id="GO:0002055">
    <property type="term" value="F:adenine binding"/>
    <property type="evidence" value="ECO:0007669"/>
    <property type="project" value="TreeGrafter"/>
</dbReference>
<protein>
    <recommendedName>
        <fullName evidence="7 12">Adenine phosphoribosyltransferase</fullName>
        <shortName evidence="12">APRT</shortName>
        <ecNumber evidence="7 12">2.4.2.7</ecNumber>
    </recommendedName>
</protein>
<comment type="catalytic activity">
    <reaction evidence="1 12">
        <text>AMP + diphosphate = 5-phospho-alpha-D-ribose 1-diphosphate + adenine</text>
        <dbReference type="Rhea" id="RHEA:16609"/>
        <dbReference type="ChEBI" id="CHEBI:16708"/>
        <dbReference type="ChEBI" id="CHEBI:33019"/>
        <dbReference type="ChEBI" id="CHEBI:58017"/>
        <dbReference type="ChEBI" id="CHEBI:456215"/>
        <dbReference type="EC" id="2.4.2.7"/>
    </reaction>
</comment>
<dbReference type="GO" id="GO:0016208">
    <property type="term" value="F:AMP binding"/>
    <property type="evidence" value="ECO:0007669"/>
    <property type="project" value="TreeGrafter"/>
</dbReference>
<keyword evidence="9 12" id="KW-0328">Glycosyltransferase</keyword>
<dbReference type="EC" id="2.4.2.7" evidence="7 12"/>
<feature type="domain" description="Phosphoribosyltransferase" evidence="13">
    <location>
        <begin position="36"/>
        <end position="151"/>
    </location>
</feature>
<dbReference type="Pfam" id="PF00156">
    <property type="entry name" value="Pribosyltran"/>
    <property type="match status" value="1"/>
</dbReference>
<dbReference type="HAMAP" id="MF_00004">
    <property type="entry name" value="Aden_phosphoribosyltr"/>
    <property type="match status" value="1"/>
</dbReference>
<evidence type="ECO:0000313" key="14">
    <source>
        <dbReference type="EMBL" id="WNY27001.1"/>
    </source>
</evidence>
<accession>A0AA96VER0</accession>
<dbReference type="InterPro" id="IPR050054">
    <property type="entry name" value="UPRTase/APRTase"/>
</dbReference>
<dbReference type="GO" id="GO:0005737">
    <property type="term" value="C:cytoplasm"/>
    <property type="evidence" value="ECO:0007669"/>
    <property type="project" value="UniProtKB-SubCell"/>
</dbReference>
<dbReference type="AlphaFoldDB" id="A0AA96VER0"/>
<keyword evidence="8 12" id="KW-0963">Cytoplasm</keyword>
<organism evidence="14 15">
    <name type="scientific">Methanolapillus ohkumae</name>
    <dbReference type="NCBI Taxonomy" id="3028298"/>
    <lineage>
        <taxon>Archaea</taxon>
        <taxon>Methanobacteriati</taxon>
        <taxon>Methanobacteriota</taxon>
        <taxon>Stenosarchaea group</taxon>
        <taxon>Methanomicrobia</taxon>
        <taxon>Methanosarcinales</taxon>
        <taxon>Methanosarcinaceae</taxon>
        <taxon>Methanolapillus</taxon>
    </lineage>
</organism>
<evidence type="ECO:0000313" key="15">
    <source>
        <dbReference type="Proteomes" id="UP001304970"/>
    </source>
</evidence>
<dbReference type="SUPFAM" id="SSF53271">
    <property type="entry name" value="PRTase-like"/>
    <property type="match status" value="1"/>
</dbReference>
<dbReference type="PANTHER" id="PTHR32315">
    <property type="entry name" value="ADENINE PHOSPHORIBOSYLTRANSFERASE"/>
    <property type="match status" value="1"/>
</dbReference>
<dbReference type="InterPro" id="IPR029057">
    <property type="entry name" value="PRTase-like"/>
</dbReference>
<evidence type="ECO:0000256" key="3">
    <source>
        <dbReference type="ARBA" id="ARBA00004496"/>
    </source>
</evidence>
<comment type="similarity">
    <text evidence="5 12">Belongs to the purine/pyrimidine phosphoribosyltransferase family.</text>
</comment>
<dbReference type="PANTHER" id="PTHR32315:SF3">
    <property type="entry name" value="ADENINE PHOSPHORIBOSYLTRANSFERASE"/>
    <property type="match status" value="1"/>
</dbReference>
<dbReference type="NCBIfam" id="TIGR01090">
    <property type="entry name" value="apt"/>
    <property type="match status" value="1"/>
</dbReference>
<evidence type="ECO:0000256" key="9">
    <source>
        <dbReference type="ARBA" id="ARBA00022676"/>
    </source>
</evidence>
<sequence length="174" mass="19086">MDLKEKVRIIENFPIPGISFKDITPLLSDPDVYLETIRQLDILVDTLNEKPDVIVAPESRGFLFGVPLALKRGIGFVPVRKPGKLPCAVISEEYKLEYGTNKIEVHADAISKGDKVLIVDDLIATGGTLEATAKLIEKMGGNIIGIVAVIELTEVGGIEKLKKYRPKALISYPY</sequence>
<evidence type="ECO:0000259" key="13">
    <source>
        <dbReference type="Pfam" id="PF00156"/>
    </source>
</evidence>
<dbReference type="GO" id="GO:0044209">
    <property type="term" value="P:AMP salvage"/>
    <property type="evidence" value="ECO:0007669"/>
    <property type="project" value="UniProtKB-UniRule"/>
</dbReference>
<evidence type="ECO:0000256" key="4">
    <source>
        <dbReference type="ARBA" id="ARBA00004659"/>
    </source>
</evidence>
<evidence type="ECO:0000256" key="5">
    <source>
        <dbReference type="ARBA" id="ARBA00008391"/>
    </source>
</evidence>
<evidence type="ECO:0000256" key="10">
    <source>
        <dbReference type="ARBA" id="ARBA00022679"/>
    </source>
</evidence>
<name>A0AA96VER0_9EURY</name>
<dbReference type="Gene3D" id="3.40.50.2020">
    <property type="match status" value="1"/>
</dbReference>
<evidence type="ECO:0000256" key="7">
    <source>
        <dbReference type="ARBA" id="ARBA00011893"/>
    </source>
</evidence>
<keyword evidence="10 12" id="KW-0808">Transferase</keyword>